<evidence type="ECO:0000256" key="1">
    <source>
        <dbReference type="SAM" id="MobiDB-lite"/>
    </source>
</evidence>
<dbReference type="PANTHER" id="PTHR14689:SF0">
    <property type="entry name" value="COILED-COIL DOMAIN-CONTAINING PROTEIN 82"/>
    <property type="match status" value="1"/>
</dbReference>
<feature type="region of interest" description="Disordered" evidence="1">
    <location>
        <begin position="145"/>
        <end position="629"/>
    </location>
</feature>
<dbReference type="OrthoDB" id="21499at2759"/>
<feature type="compositionally biased region" description="Basic and acidic residues" evidence="1">
    <location>
        <begin position="540"/>
        <end position="557"/>
    </location>
</feature>
<feature type="compositionally biased region" description="Basic and acidic residues" evidence="1">
    <location>
        <begin position="489"/>
        <end position="502"/>
    </location>
</feature>
<name>A0A0U9I6A9_KLENI</name>
<protein>
    <recommendedName>
        <fullName evidence="2">DUF4211 domain-containing protein</fullName>
    </recommendedName>
</protein>
<dbReference type="AlphaFoldDB" id="A0A0U9I6A9"/>
<proteinExistence type="predicted"/>
<dbReference type="PANTHER" id="PTHR14689">
    <property type="entry name" value="PHORBOL-ESTER_DAG-TYPE DOMAIN-CONTAINING PROTEIN"/>
    <property type="match status" value="1"/>
</dbReference>
<sequence>MGRKAPKKPARKRKSKRLDDDSDDRGDGGASDSEYEPGSDEEEEDEEIDEEDSELESESTSEEEMEKSRRNSRSSSKKLPPQGKGSKRRRKKGDGGNGESDASRDFVWELQIRKVWKTKPQDGQTGPWKKVTVNELFDILKLQVTSFEEEGGPSRVGISGAKEGGSKRKRQVGSEDDVSEPRAGGKRKSARLSSGRGQKRRESFADPGNIVGSDEDDGSVEEIPRERVTPKGGGRRKSKGNKFVAGGEARSDDDEEEGDDDLSDFIDDTEVGEGGAAGRVSEDEEGKESGEEGDADEGKETGSDEECGSSRRRLQKVQGGQGNGDSLPELSVELEDFMGEHGPSSSRRKSKRMVESEGEEEADGGEGQGVARKADSPEIPLKGGLTSPVALEIPEVQAEAATEVGGSRGGPESLRKRRRVELLEEDKDEESEARAADEGVGQVEGKKSDHDFGIDENIVQAGGKDVADLHEEQGTQAAEIGGQAECEDGFGKGKDAEFDGGGKENGSAMPESTGNEVSAEAPEAAVEIDGGGGRGKRSRRSDVSLDEVLVKMIDHRNKVLGLTAEEEEDELEGEENEDDTEDVTDFVVPDEDGDYQGYGEGAEAGGGEKGASEGGESEGEPTGEDEEVVQKEDFEMFVEYVLRTIQDPEYKKEARRDDELMASVRRSEEALTSRRTQLVESTAWTPEFKRALDSRPGLACRDTRDHEDCQACGRANHPSTHIMVFSGERLRPGEVWEFDMAVSAASRLHNDNEGEEDENEGEEFLVGRFCYARAMAYHALHHYKWRFTRRLRKVLAKAGSGLKGEDAISAALMATEVISRLHRNINRFVNAAERFRDRTQDGKKGLVTMEEMTEEDRFLEMVEELDEGGIVV</sequence>
<evidence type="ECO:0000313" key="4">
    <source>
        <dbReference type="Proteomes" id="UP000054558"/>
    </source>
</evidence>
<dbReference type="Proteomes" id="UP000054558">
    <property type="component" value="Unassembled WGS sequence"/>
</dbReference>
<dbReference type="OMA" id="CHMSEDI"/>
<feature type="compositionally biased region" description="Acidic residues" evidence="1">
    <location>
        <begin position="615"/>
        <end position="627"/>
    </location>
</feature>
<feature type="compositionally biased region" description="Basic and acidic residues" evidence="1">
    <location>
        <begin position="444"/>
        <end position="453"/>
    </location>
</feature>
<reference evidence="3 4" key="1">
    <citation type="journal article" date="2014" name="Nat. Commun.">
        <title>Klebsormidium flaccidum genome reveals primary factors for plant terrestrial adaptation.</title>
        <authorList>
            <person name="Hori K."/>
            <person name="Maruyama F."/>
            <person name="Fujisawa T."/>
            <person name="Togashi T."/>
            <person name="Yamamoto N."/>
            <person name="Seo M."/>
            <person name="Sato S."/>
            <person name="Yamada T."/>
            <person name="Mori H."/>
            <person name="Tajima N."/>
            <person name="Moriyama T."/>
            <person name="Ikeuchi M."/>
            <person name="Watanabe M."/>
            <person name="Wada H."/>
            <person name="Kobayashi K."/>
            <person name="Saito M."/>
            <person name="Masuda T."/>
            <person name="Sasaki-Sekimoto Y."/>
            <person name="Mashiguchi K."/>
            <person name="Awai K."/>
            <person name="Shimojima M."/>
            <person name="Masuda S."/>
            <person name="Iwai M."/>
            <person name="Nobusawa T."/>
            <person name="Narise T."/>
            <person name="Kondo S."/>
            <person name="Saito H."/>
            <person name="Sato R."/>
            <person name="Murakawa M."/>
            <person name="Ihara Y."/>
            <person name="Oshima-Yamada Y."/>
            <person name="Ohtaka K."/>
            <person name="Satoh M."/>
            <person name="Sonobe K."/>
            <person name="Ishii M."/>
            <person name="Ohtani R."/>
            <person name="Kanamori-Sato M."/>
            <person name="Honoki R."/>
            <person name="Miyazaki D."/>
            <person name="Mochizuki H."/>
            <person name="Umetsu J."/>
            <person name="Higashi K."/>
            <person name="Shibata D."/>
            <person name="Kamiya Y."/>
            <person name="Sato N."/>
            <person name="Nakamura Y."/>
            <person name="Tabata S."/>
            <person name="Ida S."/>
            <person name="Kurokawa K."/>
            <person name="Ohta H."/>
        </authorList>
    </citation>
    <scope>NUCLEOTIDE SEQUENCE [LARGE SCALE GENOMIC DNA]</scope>
    <source>
        <strain evidence="3 4">NIES-2285</strain>
    </source>
</reference>
<organism evidence="3 4">
    <name type="scientific">Klebsormidium nitens</name>
    <name type="common">Green alga</name>
    <name type="synonym">Ulothrix nitens</name>
    <dbReference type="NCBI Taxonomy" id="105231"/>
    <lineage>
        <taxon>Eukaryota</taxon>
        <taxon>Viridiplantae</taxon>
        <taxon>Streptophyta</taxon>
        <taxon>Klebsormidiophyceae</taxon>
        <taxon>Klebsormidiales</taxon>
        <taxon>Klebsormidiaceae</taxon>
        <taxon>Klebsormidium</taxon>
    </lineage>
</organism>
<dbReference type="Pfam" id="PF13926">
    <property type="entry name" value="DUF4211"/>
    <property type="match status" value="1"/>
</dbReference>
<feature type="compositionally biased region" description="Low complexity" evidence="1">
    <location>
        <begin position="516"/>
        <end position="527"/>
    </location>
</feature>
<evidence type="ECO:0000313" key="3">
    <source>
        <dbReference type="EMBL" id="GAQ77956.1"/>
    </source>
</evidence>
<accession>A0A0U9I6A9</accession>
<feature type="compositionally biased region" description="Acidic residues" evidence="1">
    <location>
        <begin position="33"/>
        <end position="65"/>
    </location>
</feature>
<feature type="compositionally biased region" description="Acidic residues" evidence="1">
    <location>
        <begin position="282"/>
        <end position="295"/>
    </location>
</feature>
<dbReference type="EMBL" id="DF236955">
    <property type="protein sequence ID" value="GAQ77956.1"/>
    <property type="molecule type" value="Genomic_DNA"/>
</dbReference>
<feature type="compositionally biased region" description="Acidic residues" evidence="1">
    <location>
        <begin position="564"/>
        <end position="594"/>
    </location>
</feature>
<feature type="domain" description="DUF4211" evidence="2">
    <location>
        <begin position="630"/>
        <end position="728"/>
    </location>
</feature>
<feature type="region of interest" description="Disordered" evidence="1">
    <location>
        <begin position="1"/>
        <end position="105"/>
    </location>
</feature>
<dbReference type="InterPro" id="IPR025451">
    <property type="entry name" value="DUF4211"/>
</dbReference>
<feature type="compositionally biased region" description="Basic residues" evidence="1">
    <location>
        <begin position="1"/>
        <end position="16"/>
    </location>
</feature>
<gene>
    <name evidence="3" type="ORF">KFL_000060210</name>
</gene>
<feature type="compositionally biased region" description="Acidic residues" evidence="1">
    <location>
        <begin position="251"/>
        <end position="271"/>
    </location>
</feature>
<keyword evidence="4" id="KW-1185">Reference proteome</keyword>
<feature type="compositionally biased region" description="Gly residues" evidence="1">
    <location>
        <begin position="596"/>
        <end position="613"/>
    </location>
</feature>
<evidence type="ECO:0000259" key="2">
    <source>
        <dbReference type="Pfam" id="PF13926"/>
    </source>
</evidence>